<organism evidence="2 3">
    <name type="scientific">Scylla paramamosain</name>
    <name type="common">Mud crab</name>
    <dbReference type="NCBI Taxonomy" id="85552"/>
    <lineage>
        <taxon>Eukaryota</taxon>
        <taxon>Metazoa</taxon>
        <taxon>Ecdysozoa</taxon>
        <taxon>Arthropoda</taxon>
        <taxon>Crustacea</taxon>
        <taxon>Multicrustacea</taxon>
        <taxon>Malacostraca</taxon>
        <taxon>Eumalacostraca</taxon>
        <taxon>Eucarida</taxon>
        <taxon>Decapoda</taxon>
        <taxon>Pleocyemata</taxon>
        <taxon>Brachyura</taxon>
        <taxon>Eubrachyura</taxon>
        <taxon>Portunoidea</taxon>
        <taxon>Portunidae</taxon>
        <taxon>Portuninae</taxon>
        <taxon>Scylla</taxon>
    </lineage>
</organism>
<feature type="region of interest" description="Disordered" evidence="1">
    <location>
        <begin position="1"/>
        <end position="86"/>
    </location>
</feature>
<feature type="compositionally biased region" description="Polar residues" evidence="1">
    <location>
        <begin position="179"/>
        <end position="201"/>
    </location>
</feature>
<proteinExistence type="predicted"/>
<sequence>MILRNTPPSDQTSDTSPPIPTPAPTPPPPPSRPLSDVTPPHAAPHAPHRDCSDDQQQSSIEGTQLPYTADRRHPTKDDMQSGSRNVIERHSVDATQAVPRQDDMQPPSSPPVTSCNAQGVILENLVKEIATIKSKLQTKDNEIELLNTEMKMAYTVIELLQQRITELEQQNKNNKIQQETSANVTRPSSELEEGNNNAERLTTSREEERYLLLGDCNLQEAFPSDLEGCSIRTIRGANVDSLRCWVSEKLTWTPTRCYIYAGLKESLTYPEVRRRLFPNHAGRQSRKEWQFTLAR</sequence>
<reference evidence="2 3" key="1">
    <citation type="submission" date="2023-03" db="EMBL/GenBank/DDBJ databases">
        <title>High-quality genome of Scylla paramamosain provides insights in environmental adaptation.</title>
        <authorList>
            <person name="Zhang L."/>
        </authorList>
    </citation>
    <scope>NUCLEOTIDE SEQUENCE [LARGE SCALE GENOMIC DNA]</scope>
    <source>
        <strain evidence="2">LZ_2023a</strain>
        <tissue evidence="2">Muscle</tissue>
    </source>
</reference>
<evidence type="ECO:0000313" key="3">
    <source>
        <dbReference type="Proteomes" id="UP001487740"/>
    </source>
</evidence>
<feature type="compositionally biased region" description="Low complexity" evidence="1">
    <location>
        <begin position="1"/>
        <end position="16"/>
    </location>
</feature>
<feature type="compositionally biased region" description="Basic and acidic residues" evidence="1">
    <location>
        <begin position="69"/>
        <end position="79"/>
    </location>
</feature>
<gene>
    <name evidence="2" type="ORF">O3P69_004236</name>
</gene>
<evidence type="ECO:0000313" key="2">
    <source>
        <dbReference type="EMBL" id="KAK8398984.1"/>
    </source>
</evidence>
<dbReference type="EMBL" id="JARAKH010000012">
    <property type="protein sequence ID" value="KAK8398984.1"/>
    <property type="molecule type" value="Genomic_DNA"/>
</dbReference>
<evidence type="ECO:0000256" key="1">
    <source>
        <dbReference type="SAM" id="MobiDB-lite"/>
    </source>
</evidence>
<feature type="region of interest" description="Disordered" evidence="1">
    <location>
        <begin position="171"/>
        <end position="202"/>
    </location>
</feature>
<accession>A0AAW0UFQ0</accession>
<dbReference type="Proteomes" id="UP001487740">
    <property type="component" value="Unassembled WGS sequence"/>
</dbReference>
<keyword evidence="3" id="KW-1185">Reference proteome</keyword>
<comment type="caution">
    <text evidence="2">The sequence shown here is derived from an EMBL/GenBank/DDBJ whole genome shotgun (WGS) entry which is preliminary data.</text>
</comment>
<protein>
    <submittedName>
        <fullName evidence="2">Uncharacterized protein</fullName>
    </submittedName>
</protein>
<feature type="compositionally biased region" description="Polar residues" evidence="1">
    <location>
        <begin position="54"/>
        <end position="66"/>
    </location>
</feature>
<dbReference type="AlphaFoldDB" id="A0AAW0UFQ0"/>
<feature type="compositionally biased region" description="Low complexity" evidence="1">
    <location>
        <begin position="33"/>
        <end position="45"/>
    </location>
</feature>
<name>A0AAW0UFQ0_SCYPA</name>
<feature type="compositionally biased region" description="Pro residues" evidence="1">
    <location>
        <begin position="17"/>
        <end position="32"/>
    </location>
</feature>